<accession>A0A915K495</accession>
<dbReference type="WBParaSite" id="nRc.2.0.1.t33526-RA">
    <property type="protein sequence ID" value="nRc.2.0.1.t33526-RA"/>
    <property type="gene ID" value="nRc.2.0.1.g33526"/>
</dbReference>
<evidence type="ECO:0000313" key="1">
    <source>
        <dbReference type="Proteomes" id="UP000887565"/>
    </source>
</evidence>
<proteinExistence type="predicted"/>
<organism evidence="1 2">
    <name type="scientific">Romanomermis culicivorax</name>
    <name type="common">Nematode worm</name>
    <dbReference type="NCBI Taxonomy" id="13658"/>
    <lineage>
        <taxon>Eukaryota</taxon>
        <taxon>Metazoa</taxon>
        <taxon>Ecdysozoa</taxon>
        <taxon>Nematoda</taxon>
        <taxon>Enoplea</taxon>
        <taxon>Dorylaimia</taxon>
        <taxon>Mermithida</taxon>
        <taxon>Mermithoidea</taxon>
        <taxon>Mermithidae</taxon>
        <taxon>Romanomermis</taxon>
    </lineage>
</organism>
<sequence length="61" mass="7225">MMMPNYDMRAAFFCEIFNCRAFSTDNQTDYVLRNFEFIHRRKDDLLSVSLCVAGLVAKFYV</sequence>
<evidence type="ECO:0000313" key="2">
    <source>
        <dbReference type="WBParaSite" id="nRc.2.0.1.t33526-RA"/>
    </source>
</evidence>
<dbReference type="Proteomes" id="UP000887565">
    <property type="component" value="Unplaced"/>
</dbReference>
<protein>
    <submittedName>
        <fullName evidence="2">Uncharacterized protein</fullName>
    </submittedName>
</protein>
<reference evidence="2" key="1">
    <citation type="submission" date="2022-11" db="UniProtKB">
        <authorList>
            <consortium name="WormBaseParasite"/>
        </authorList>
    </citation>
    <scope>IDENTIFICATION</scope>
</reference>
<dbReference type="AlphaFoldDB" id="A0A915K495"/>
<keyword evidence="1" id="KW-1185">Reference proteome</keyword>
<name>A0A915K495_ROMCU</name>